<evidence type="ECO:0000313" key="3">
    <source>
        <dbReference type="EMBL" id="MFF5293993.1"/>
    </source>
</evidence>
<keyword evidence="4" id="KW-1185">Reference proteome</keyword>
<dbReference type="InterPro" id="IPR036291">
    <property type="entry name" value="NAD(P)-bd_dom_sf"/>
</dbReference>
<comment type="caution">
    <text evidence="3">The sequence shown here is derived from an EMBL/GenBank/DDBJ whole genome shotgun (WGS) entry which is preliminary data.</text>
</comment>
<sequence>MTDVSVLVVGAGFWAREMHLPALAQLPGVRIAGVVATSEASAAAAAGPYGATAWTDLDRALEATGADVVDVVAPPDVHRPAVEAAARHGRHAICIKPLARSLDEADAMLAAVRAAGTRLFYAENVPFIPALHEARRVVDAGQIGDVFRVKACEGIGEPHSSWFFDPGRSGGGAIIDMAVHSIAFCAYFAGAPVTSVYADADTYVWRGRTDAEDTAVLTLRFANGVLGQCEDSWSLTGAMDSRFEIFGTGGRVLIDNLHRQPLQVAGAGGWSYPLPLPGLVADGHLAMLGHFVDCLRTGAPSRSEGTTGRDMLAVVDAAVRSVASGRRENVHSTVPQGGRP</sequence>
<dbReference type="Gene3D" id="3.40.50.720">
    <property type="entry name" value="NAD(P)-binding Rossmann-like Domain"/>
    <property type="match status" value="1"/>
</dbReference>
<feature type="domain" description="Gfo/Idh/MocA-like oxidoreductase N-terminal" evidence="1">
    <location>
        <begin position="5"/>
        <end position="121"/>
    </location>
</feature>
<evidence type="ECO:0000259" key="1">
    <source>
        <dbReference type="Pfam" id="PF01408"/>
    </source>
</evidence>
<dbReference type="SUPFAM" id="SSF55347">
    <property type="entry name" value="Glyceraldehyde-3-phosphate dehydrogenase-like, C-terminal domain"/>
    <property type="match status" value="1"/>
</dbReference>
<dbReference type="EMBL" id="JBIAZU010000006">
    <property type="protein sequence ID" value="MFF5293993.1"/>
    <property type="molecule type" value="Genomic_DNA"/>
</dbReference>
<dbReference type="Pfam" id="PF22725">
    <property type="entry name" value="GFO_IDH_MocA_C3"/>
    <property type="match status" value="1"/>
</dbReference>
<organism evidence="3 4">
    <name type="scientific">Paractinoplanes globisporus</name>
    <dbReference type="NCBI Taxonomy" id="113565"/>
    <lineage>
        <taxon>Bacteria</taxon>
        <taxon>Bacillati</taxon>
        <taxon>Actinomycetota</taxon>
        <taxon>Actinomycetes</taxon>
        <taxon>Micromonosporales</taxon>
        <taxon>Micromonosporaceae</taxon>
        <taxon>Paractinoplanes</taxon>
    </lineage>
</organism>
<protein>
    <submittedName>
        <fullName evidence="3">Gfo/Idh/MocA family protein</fullName>
    </submittedName>
</protein>
<dbReference type="InterPro" id="IPR000683">
    <property type="entry name" value="Gfo/Idh/MocA-like_OxRdtase_N"/>
</dbReference>
<name>A0ABW6WLX9_9ACTN</name>
<dbReference type="Proteomes" id="UP001602245">
    <property type="component" value="Unassembled WGS sequence"/>
</dbReference>
<dbReference type="Pfam" id="PF01408">
    <property type="entry name" value="GFO_IDH_MocA"/>
    <property type="match status" value="1"/>
</dbReference>
<dbReference type="PANTHER" id="PTHR43377">
    <property type="entry name" value="BILIVERDIN REDUCTASE A"/>
    <property type="match status" value="1"/>
</dbReference>
<dbReference type="PANTHER" id="PTHR43377:SF1">
    <property type="entry name" value="BILIVERDIN REDUCTASE A"/>
    <property type="match status" value="1"/>
</dbReference>
<proteinExistence type="predicted"/>
<feature type="domain" description="GFO/IDH/MocA-like oxidoreductase" evidence="2">
    <location>
        <begin position="133"/>
        <end position="252"/>
    </location>
</feature>
<reference evidence="3 4" key="1">
    <citation type="submission" date="2024-10" db="EMBL/GenBank/DDBJ databases">
        <title>The Natural Products Discovery Center: Release of the First 8490 Sequenced Strains for Exploring Actinobacteria Biosynthetic Diversity.</title>
        <authorList>
            <person name="Kalkreuter E."/>
            <person name="Kautsar S.A."/>
            <person name="Yang D."/>
            <person name="Bader C.D."/>
            <person name="Teijaro C.N."/>
            <person name="Fluegel L."/>
            <person name="Davis C.M."/>
            <person name="Simpson J.R."/>
            <person name="Lauterbach L."/>
            <person name="Steele A.D."/>
            <person name="Gui C."/>
            <person name="Meng S."/>
            <person name="Li G."/>
            <person name="Viehrig K."/>
            <person name="Ye F."/>
            <person name="Su P."/>
            <person name="Kiefer A.F."/>
            <person name="Nichols A."/>
            <person name="Cepeda A.J."/>
            <person name="Yan W."/>
            <person name="Fan B."/>
            <person name="Jiang Y."/>
            <person name="Adhikari A."/>
            <person name="Zheng C.-J."/>
            <person name="Schuster L."/>
            <person name="Cowan T.M."/>
            <person name="Smanski M.J."/>
            <person name="Chevrette M.G."/>
            <person name="De Carvalho L.P.S."/>
            <person name="Shen B."/>
        </authorList>
    </citation>
    <scope>NUCLEOTIDE SEQUENCE [LARGE SCALE GENOMIC DNA]</scope>
    <source>
        <strain evidence="3 4">NPDC000087</strain>
    </source>
</reference>
<dbReference type="InterPro" id="IPR055170">
    <property type="entry name" value="GFO_IDH_MocA-like_dom"/>
</dbReference>
<dbReference type="RefSeq" id="WP_020512236.1">
    <property type="nucleotide sequence ID" value="NZ_JBIAZU010000006.1"/>
</dbReference>
<gene>
    <name evidence="3" type="ORF">ACFY35_31550</name>
</gene>
<evidence type="ECO:0000259" key="2">
    <source>
        <dbReference type="Pfam" id="PF22725"/>
    </source>
</evidence>
<dbReference type="InterPro" id="IPR051450">
    <property type="entry name" value="Gfo/Idh/MocA_Oxidoreductases"/>
</dbReference>
<accession>A0ABW6WLX9</accession>
<evidence type="ECO:0000313" key="4">
    <source>
        <dbReference type="Proteomes" id="UP001602245"/>
    </source>
</evidence>
<dbReference type="SUPFAM" id="SSF51735">
    <property type="entry name" value="NAD(P)-binding Rossmann-fold domains"/>
    <property type="match status" value="1"/>
</dbReference>
<dbReference type="Gene3D" id="3.30.360.10">
    <property type="entry name" value="Dihydrodipicolinate Reductase, domain 2"/>
    <property type="match status" value="1"/>
</dbReference>